<organism evidence="2 4">
    <name type="scientific">Plasmodium berghei</name>
    <dbReference type="NCBI Taxonomy" id="5821"/>
    <lineage>
        <taxon>Eukaryota</taxon>
        <taxon>Sar</taxon>
        <taxon>Alveolata</taxon>
        <taxon>Apicomplexa</taxon>
        <taxon>Aconoidasida</taxon>
        <taxon>Haemosporida</taxon>
        <taxon>Plasmodiidae</taxon>
        <taxon>Plasmodium</taxon>
        <taxon>Plasmodium (Vinckeia)</taxon>
    </lineage>
</organism>
<feature type="signal peptide" evidence="1">
    <location>
        <begin position="1"/>
        <end position="25"/>
    </location>
</feature>
<proteinExistence type="predicted"/>
<dbReference type="VEuPathDB" id="PlasmoDB:PBANKA_0112661"/>
<dbReference type="AlphaFoldDB" id="A0A0Y9YXJ2"/>
<evidence type="ECO:0000313" key="2">
    <source>
        <dbReference type="EMBL" id="CXI84655.1"/>
    </source>
</evidence>
<dbReference type="Proteomes" id="UP000219860">
    <property type="component" value="Unassembled WGS sequence"/>
</dbReference>
<dbReference type="OMA" id="YELCDKN"/>
<evidence type="ECO:0000313" key="3">
    <source>
        <dbReference type="EMBL" id="SCL85772.1"/>
    </source>
</evidence>
<dbReference type="SUPFAM" id="SSF55961">
    <property type="entry name" value="Bet v1-like"/>
    <property type="match status" value="1"/>
</dbReference>
<dbReference type="InterPro" id="IPR023393">
    <property type="entry name" value="START-like_dom_sf"/>
</dbReference>
<reference evidence="2 4" key="1">
    <citation type="submission" date="2016-02" db="EMBL/GenBank/DDBJ databases">
        <authorList>
            <consortium name="Pathogen Informatics"/>
        </authorList>
    </citation>
    <scope>NUCLEOTIDE SEQUENCE [LARGE SCALE GENOMIC DNA]</scope>
    <source>
        <strain evidence="2 4">K173</strain>
        <strain evidence="3 5">SP11 Antwerpcl1</strain>
    </source>
</reference>
<dbReference type="EMBL" id="LT160032">
    <property type="protein sequence ID" value="CXI84655.1"/>
    <property type="molecule type" value="Genomic_DNA"/>
</dbReference>
<feature type="chain" id="PRO_5014243001" evidence="1">
    <location>
        <begin position="26"/>
        <end position="265"/>
    </location>
</feature>
<dbReference type="OrthoDB" id="370067at2759"/>
<name>A0A0Y9YXJ2_PLABE</name>
<dbReference type="InterPro" id="IPR006486">
    <property type="entry name" value="PYST_A"/>
</dbReference>
<gene>
    <name evidence="2" type="ORF">PBK173_000359300</name>
    <name evidence="3" type="ORF">PBSP11A_000512600</name>
</gene>
<evidence type="ECO:0000256" key="1">
    <source>
        <dbReference type="SAM" id="SignalP"/>
    </source>
</evidence>
<protein>
    <submittedName>
        <fullName evidence="2">Fam-a protein</fullName>
    </submittedName>
</protein>
<dbReference type="NCBIfam" id="TIGR01599">
    <property type="entry name" value="PYST-A"/>
    <property type="match status" value="1"/>
</dbReference>
<sequence length="265" mass="30995">MNKLYIQIVLFILTISLYVNNKTLATELASGENATSESAYYYLTPEELYEKNKHLLCTDPEETINAEKLMNEVVTHLKYHATSNDDYKLCRKNPGISMFVYKKKHQDHTDVQKIKFKFYDSDKYNGIINMLWNPNHLNPFNTGFVKIVRVYNPNLVMIQQRYKKKFGRRQKYFYALATKVEVSEDTTIIAYTSANINDHNPSNKKHQNTIIENSSLFITDIDSEEDIRKGKLKKTFVNLIGYLIEKKKRFVDVTYIESIDGHASF</sequence>
<evidence type="ECO:0000313" key="5">
    <source>
        <dbReference type="Proteomes" id="UP000219860"/>
    </source>
</evidence>
<dbReference type="Proteomes" id="UP000069549">
    <property type="component" value="Chromosome 12"/>
</dbReference>
<accession>A0A0Y9YXJ2</accession>
<keyword evidence="1" id="KW-0732">Signal</keyword>
<dbReference type="Gene3D" id="3.30.530.20">
    <property type="match status" value="1"/>
</dbReference>
<dbReference type="EMBL" id="FMII01000245">
    <property type="protein sequence ID" value="SCL85772.1"/>
    <property type="molecule type" value="Genomic_DNA"/>
</dbReference>
<evidence type="ECO:0000313" key="4">
    <source>
        <dbReference type="Proteomes" id="UP000069549"/>
    </source>
</evidence>